<proteinExistence type="inferred from homology"/>
<comment type="similarity">
    <text evidence="1">Belongs to the cycloisomerase 2 family.</text>
</comment>
<dbReference type="PANTHER" id="PTHR30344">
    <property type="entry name" value="6-PHOSPHOGLUCONOLACTONASE-RELATED"/>
    <property type="match status" value="1"/>
</dbReference>
<protein>
    <submittedName>
        <fullName evidence="3">6-phosphogluconolactonase</fullName>
        <ecNumber evidence="3">3.1.1.31</ecNumber>
    </submittedName>
</protein>
<gene>
    <name evidence="3" type="ORF">RISK_000910</name>
</gene>
<reference evidence="3" key="1">
    <citation type="submission" date="2015-05" db="EMBL/GenBank/DDBJ databases">
        <title>Permanent draft genome of Rhodopirellula islandicus K833.</title>
        <authorList>
            <person name="Kizina J."/>
            <person name="Richter M."/>
            <person name="Glockner F.O."/>
            <person name="Harder J."/>
        </authorList>
    </citation>
    <scope>NUCLEOTIDE SEQUENCE [LARGE SCALE GENOMIC DNA]</scope>
    <source>
        <strain evidence="3">K833</strain>
    </source>
</reference>
<dbReference type="InterPro" id="IPR011048">
    <property type="entry name" value="Haem_d1_sf"/>
</dbReference>
<evidence type="ECO:0000256" key="1">
    <source>
        <dbReference type="ARBA" id="ARBA00005564"/>
    </source>
</evidence>
<dbReference type="GO" id="GO:0017057">
    <property type="term" value="F:6-phosphogluconolactonase activity"/>
    <property type="evidence" value="ECO:0007669"/>
    <property type="project" value="UniProtKB-EC"/>
</dbReference>
<keyword evidence="4" id="KW-1185">Reference proteome</keyword>
<dbReference type="GO" id="GO:0006006">
    <property type="term" value="P:glucose metabolic process"/>
    <property type="evidence" value="ECO:0007669"/>
    <property type="project" value="UniProtKB-KW"/>
</dbReference>
<dbReference type="EMBL" id="LECT01000007">
    <property type="protein sequence ID" value="KLU07109.1"/>
    <property type="molecule type" value="Genomic_DNA"/>
</dbReference>
<dbReference type="Proteomes" id="UP000036367">
    <property type="component" value="Unassembled WGS sequence"/>
</dbReference>
<dbReference type="Gene3D" id="2.130.10.10">
    <property type="entry name" value="YVTN repeat-like/Quinoprotein amine dehydrogenase"/>
    <property type="match status" value="1"/>
</dbReference>
<dbReference type="GO" id="GO:0005829">
    <property type="term" value="C:cytosol"/>
    <property type="evidence" value="ECO:0007669"/>
    <property type="project" value="TreeGrafter"/>
</dbReference>
<dbReference type="Pfam" id="PF10282">
    <property type="entry name" value="Lactonase"/>
    <property type="match status" value="1"/>
</dbReference>
<accession>A0A0J1ENM7</accession>
<dbReference type="PANTHER" id="PTHR30344:SF1">
    <property type="entry name" value="6-PHOSPHOGLUCONOLACTONASE"/>
    <property type="match status" value="1"/>
</dbReference>
<dbReference type="InterPro" id="IPR050282">
    <property type="entry name" value="Cycloisomerase_2"/>
</dbReference>
<dbReference type="RefSeq" id="WP_047812897.1">
    <property type="nucleotide sequence ID" value="NZ_LECT01000007.1"/>
</dbReference>
<comment type="caution">
    <text evidence="3">The sequence shown here is derived from an EMBL/GenBank/DDBJ whole genome shotgun (WGS) entry which is preliminary data.</text>
</comment>
<dbReference type="InterPro" id="IPR019405">
    <property type="entry name" value="Lactonase_7-beta_prop"/>
</dbReference>
<dbReference type="EC" id="3.1.1.31" evidence="3"/>
<dbReference type="STRING" id="595434.RISK_000910"/>
<organism evidence="3 4">
    <name type="scientific">Rhodopirellula islandica</name>
    <dbReference type="NCBI Taxonomy" id="595434"/>
    <lineage>
        <taxon>Bacteria</taxon>
        <taxon>Pseudomonadati</taxon>
        <taxon>Planctomycetota</taxon>
        <taxon>Planctomycetia</taxon>
        <taxon>Pirellulales</taxon>
        <taxon>Pirellulaceae</taxon>
        <taxon>Rhodopirellula</taxon>
    </lineage>
</organism>
<dbReference type="SUPFAM" id="SSF51004">
    <property type="entry name" value="C-terminal (heme d1) domain of cytochrome cd1-nitrite reductase"/>
    <property type="match status" value="1"/>
</dbReference>
<evidence type="ECO:0000256" key="2">
    <source>
        <dbReference type="ARBA" id="ARBA00022526"/>
    </source>
</evidence>
<dbReference type="OrthoDB" id="9790815at2"/>
<evidence type="ECO:0000313" key="3">
    <source>
        <dbReference type="EMBL" id="KLU07109.1"/>
    </source>
</evidence>
<dbReference type="PATRIC" id="fig|595434.4.peg.876"/>
<name>A0A0J1ENM7_RHOIS</name>
<sequence length="402" mass="42741">MIGETQMSSGLSGNEQVTTRTRWGVKRGLVAAVVFAALHGNLAMAETLNVWFGTTTPRGGASEGIYHATFDTDSGKLSSASLAVKASQPGFLAMHPSKPVLYATSGSGVTAYRVQAESKDAKLVELGSVESGDGGVAHLATDRTGSVLLSAQYGGGSTTLYELAEDGSVARRVEVHEHDALLSPAGSGVVENRQNAPHAHWVGTSPDNRFAFTPDLGMDKVVIWKLDPNGPGLTHHGFGEGIPGGGPRHMKFSPDGKRIYLLNELALSVTAFDYDAKAGTMTAGQTIPALSEETKAKERFNSASEIRVHPSGKFVYSANRGHDSISVFRVDDSGEMQLVEVEAIRGGWPRNFNLDPSGRWLIAAGRDSHTATVFEVDGDTGELTFTRQTQQVPTPICVLFSK</sequence>
<keyword evidence="2" id="KW-0313">Glucose metabolism</keyword>
<keyword evidence="2" id="KW-0119">Carbohydrate metabolism</keyword>
<keyword evidence="3" id="KW-0378">Hydrolase</keyword>
<dbReference type="InterPro" id="IPR015943">
    <property type="entry name" value="WD40/YVTN_repeat-like_dom_sf"/>
</dbReference>
<evidence type="ECO:0000313" key="4">
    <source>
        <dbReference type="Proteomes" id="UP000036367"/>
    </source>
</evidence>
<dbReference type="AlphaFoldDB" id="A0A0J1ENM7"/>
<dbReference type="FunFam" id="2.130.10.10:FF:000306">
    <property type="entry name" value="3-carboxymuconate cyclase"/>
    <property type="match status" value="1"/>
</dbReference>